<dbReference type="EnsemblPlants" id="AUR62035485-RA">
    <property type="protein sequence ID" value="AUR62035485-RA:cds"/>
    <property type="gene ID" value="AUR62035485"/>
</dbReference>
<feature type="compositionally biased region" description="Basic and acidic residues" evidence="1">
    <location>
        <begin position="1"/>
        <end position="19"/>
    </location>
</feature>
<feature type="region of interest" description="Disordered" evidence="1">
    <location>
        <begin position="153"/>
        <end position="177"/>
    </location>
</feature>
<reference evidence="2" key="2">
    <citation type="submission" date="2021-03" db="UniProtKB">
        <authorList>
            <consortium name="EnsemblPlants"/>
        </authorList>
    </citation>
    <scope>IDENTIFICATION</scope>
</reference>
<dbReference type="Gramene" id="AUR62035485-RA">
    <property type="protein sequence ID" value="AUR62035485-RA:cds"/>
    <property type="gene ID" value="AUR62035485"/>
</dbReference>
<keyword evidence="3" id="KW-1185">Reference proteome</keyword>
<protein>
    <submittedName>
        <fullName evidence="2">Uncharacterized protein</fullName>
    </submittedName>
</protein>
<accession>A0A803MUH3</accession>
<name>A0A803MUH3_CHEQI</name>
<dbReference type="Proteomes" id="UP000596660">
    <property type="component" value="Unplaced"/>
</dbReference>
<evidence type="ECO:0000313" key="2">
    <source>
        <dbReference type="EnsemblPlants" id="AUR62035485-RA:cds"/>
    </source>
</evidence>
<organism evidence="2 3">
    <name type="scientific">Chenopodium quinoa</name>
    <name type="common">Quinoa</name>
    <dbReference type="NCBI Taxonomy" id="63459"/>
    <lineage>
        <taxon>Eukaryota</taxon>
        <taxon>Viridiplantae</taxon>
        <taxon>Streptophyta</taxon>
        <taxon>Embryophyta</taxon>
        <taxon>Tracheophyta</taxon>
        <taxon>Spermatophyta</taxon>
        <taxon>Magnoliopsida</taxon>
        <taxon>eudicotyledons</taxon>
        <taxon>Gunneridae</taxon>
        <taxon>Pentapetalae</taxon>
        <taxon>Caryophyllales</taxon>
        <taxon>Chenopodiaceae</taxon>
        <taxon>Chenopodioideae</taxon>
        <taxon>Atripliceae</taxon>
        <taxon>Chenopodium</taxon>
    </lineage>
</organism>
<reference evidence="2" key="1">
    <citation type="journal article" date="2017" name="Nature">
        <title>The genome of Chenopodium quinoa.</title>
        <authorList>
            <person name="Jarvis D.E."/>
            <person name="Ho Y.S."/>
            <person name="Lightfoot D.J."/>
            <person name="Schmoeckel S.M."/>
            <person name="Li B."/>
            <person name="Borm T.J.A."/>
            <person name="Ohyanagi H."/>
            <person name="Mineta K."/>
            <person name="Michell C.T."/>
            <person name="Saber N."/>
            <person name="Kharbatia N.M."/>
            <person name="Rupper R.R."/>
            <person name="Sharp A.R."/>
            <person name="Dally N."/>
            <person name="Boughton B.A."/>
            <person name="Woo Y.H."/>
            <person name="Gao G."/>
            <person name="Schijlen E.G.W.M."/>
            <person name="Guo X."/>
            <person name="Momin A.A."/>
            <person name="Negrao S."/>
            <person name="Al-Babili S."/>
            <person name="Gehring C."/>
            <person name="Roessner U."/>
            <person name="Jung C."/>
            <person name="Murphy K."/>
            <person name="Arold S.T."/>
            <person name="Gojobori T."/>
            <person name="van der Linden C.G."/>
            <person name="van Loo E.N."/>
            <person name="Jellen E.N."/>
            <person name="Maughan P.J."/>
            <person name="Tester M."/>
        </authorList>
    </citation>
    <scope>NUCLEOTIDE SEQUENCE [LARGE SCALE GENOMIC DNA]</scope>
    <source>
        <strain evidence="2">cv. PI 614886</strain>
    </source>
</reference>
<proteinExistence type="predicted"/>
<dbReference type="AlphaFoldDB" id="A0A803MUH3"/>
<sequence>MPLSEKRKLQGADVGDKSFKCPKNPNDALPPTVKSSNPSVPFKTAQQQQPTHGNASTQEPTIFDLMRMMTSMKKNIKDSIKELKNTAKHFGNQLVQAAGTNTQRQPGHFPGKPVPKETANAITTRGGVSYKGPQMPINDANLEKENNEVIEKALDDVPTSKDGKDKTSDAEKEKKKVSDNGDISIFLDGVAHSMAPKKVNEIFEWPCDGTISPAHQSLVKGEEKDSHMIPYVVLPTLATRIGTSNALLFPPTPNIKTIIQEGVHSTKQHSSSAPLPLVDENSKITHTPSCGTIPSYLFHDSVSFEGSSSNPVTRMMFKQCMGSY</sequence>
<feature type="compositionally biased region" description="Polar residues" evidence="1">
    <location>
        <begin position="33"/>
        <end position="59"/>
    </location>
</feature>
<feature type="region of interest" description="Disordered" evidence="1">
    <location>
        <begin position="1"/>
        <end position="59"/>
    </location>
</feature>
<evidence type="ECO:0000313" key="3">
    <source>
        <dbReference type="Proteomes" id="UP000596660"/>
    </source>
</evidence>
<evidence type="ECO:0000256" key="1">
    <source>
        <dbReference type="SAM" id="MobiDB-lite"/>
    </source>
</evidence>